<evidence type="ECO:0000256" key="4">
    <source>
        <dbReference type="SAM" id="Phobius"/>
    </source>
</evidence>
<feature type="repeat" description="TPR" evidence="3">
    <location>
        <begin position="416"/>
        <end position="449"/>
    </location>
</feature>
<name>A0A1G1VRC5_9BACT</name>
<organism evidence="5 6">
    <name type="scientific">Candidatus Chisholmbacteria bacterium RIFCSPHIGHO2_01_FULL_48_12</name>
    <dbReference type="NCBI Taxonomy" id="1797589"/>
    <lineage>
        <taxon>Bacteria</taxon>
        <taxon>Candidatus Chisholmiibacteriota</taxon>
    </lineage>
</organism>
<feature type="transmembrane region" description="Helical" evidence="4">
    <location>
        <begin position="298"/>
        <end position="318"/>
    </location>
</feature>
<dbReference type="SUPFAM" id="SSF48452">
    <property type="entry name" value="TPR-like"/>
    <property type="match status" value="1"/>
</dbReference>
<protein>
    <submittedName>
        <fullName evidence="5">Uncharacterized protein</fullName>
    </submittedName>
</protein>
<evidence type="ECO:0000313" key="6">
    <source>
        <dbReference type="Proteomes" id="UP000177324"/>
    </source>
</evidence>
<reference evidence="5 6" key="1">
    <citation type="journal article" date="2016" name="Nat. Commun.">
        <title>Thousands of microbial genomes shed light on interconnected biogeochemical processes in an aquifer system.</title>
        <authorList>
            <person name="Anantharaman K."/>
            <person name="Brown C.T."/>
            <person name="Hug L.A."/>
            <person name="Sharon I."/>
            <person name="Castelle C.J."/>
            <person name="Probst A.J."/>
            <person name="Thomas B.C."/>
            <person name="Singh A."/>
            <person name="Wilkins M.J."/>
            <person name="Karaoz U."/>
            <person name="Brodie E.L."/>
            <person name="Williams K.H."/>
            <person name="Hubbard S.S."/>
            <person name="Banfield J.F."/>
        </authorList>
    </citation>
    <scope>NUCLEOTIDE SEQUENCE [LARGE SCALE GENOMIC DNA]</scope>
</reference>
<accession>A0A1G1VRC5</accession>
<dbReference type="PANTHER" id="PTHR44227">
    <property type="match status" value="1"/>
</dbReference>
<feature type="transmembrane region" description="Helical" evidence="4">
    <location>
        <begin position="179"/>
        <end position="196"/>
    </location>
</feature>
<evidence type="ECO:0000256" key="3">
    <source>
        <dbReference type="PROSITE-ProRule" id="PRU00339"/>
    </source>
</evidence>
<keyword evidence="4" id="KW-1133">Transmembrane helix</keyword>
<feature type="transmembrane region" description="Helical" evidence="4">
    <location>
        <begin position="274"/>
        <end position="291"/>
    </location>
</feature>
<dbReference type="InterPro" id="IPR052346">
    <property type="entry name" value="O-mannosyl-transferase_TMTC"/>
</dbReference>
<dbReference type="EMBL" id="MHCH01000013">
    <property type="protein sequence ID" value="OGY17942.1"/>
    <property type="molecule type" value="Genomic_DNA"/>
</dbReference>
<dbReference type="Proteomes" id="UP000177324">
    <property type="component" value="Unassembled WGS sequence"/>
</dbReference>
<feature type="transmembrane region" description="Helical" evidence="4">
    <location>
        <begin position="202"/>
        <end position="223"/>
    </location>
</feature>
<dbReference type="Pfam" id="PF13414">
    <property type="entry name" value="TPR_11"/>
    <property type="match status" value="1"/>
</dbReference>
<evidence type="ECO:0000256" key="1">
    <source>
        <dbReference type="ARBA" id="ARBA00022737"/>
    </source>
</evidence>
<dbReference type="AlphaFoldDB" id="A0A1G1VRC5"/>
<evidence type="ECO:0000313" key="5">
    <source>
        <dbReference type="EMBL" id="OGY17942.1"/>
    </source>
</evidence>
<dbReference type="SMART" id="SM00028">
    <property type="entry name" value="TPR"/>
    <property type="match status" value="2"/>
</dbReference>
<evidence type="ECO:0000256" key="2">
    <source>
        <dbReference type="ARBA" id="ARBA00022803"/>
    </source>
</evidence>
<dbReference type="InterPro" id="IPR011990">
    <property type="entry name" value="TPR-like_helical_dom_sf"/>
</dbReference>
<feature type="transmembrane region" description="Helical" evidence="4">
    <location>
        <begin position="142"/>
        <end position="158"/>
    </location>
</feature>
<comment type="caution">
    <text evidence="5">The sequence shown here is derived from an EMBL/GenBank/DDBJ whole genome shotgun (WGS) entry which is preliminary data.</text>
</comment>
<keyword evidence="2 3" id="KW-0802">TPR repeat</keyword>
<feature type="transmembrane region" description="Helical" evidence="4">
    <location>
        <begin position="7"/>
        <end position="28"/>
    </location>
</feature>
<feature type="transmembrane region" description="Helical" evidence="4">
    <location>
        <begin position="85"/>
        <end position="106"/>
    </location>
</feature>
<dbReference type="InterPro" id="IPR019734">
    <property type="entry name" value="TPR_rpt"/>
</dbReference>
<dbReference type="PROSITE" id="PS50005">
    <property type="entry name" value="TPR"/>
    <property type="match status" value="2"/>
</dbReference>
<dbReference type="STRING" id="1797589.A2784_00455"/>
<proteinExistence type="predicted"/>
<sequence length="475" mass="53866">MTPRRYVAILVLAGLVIYLPFLGNKFVWDDEQFIVKNVYLTSWGFLPQIFTRNTIAGAGQASNYYRPLTTLSFRLDYWLWGLNPVGYHLTNAGLHVMAGIVLWLLLRRLGLVEKLAFWVSLLFVVHPVQTEAVVYANSRGDSLYALLLFSSLYWFTFPKPRRQVMAAAGWGLSILAKEIAVGGWGLFMLVWGLILGRKREQGWTLVMMGVVVLVYAGLRLTWLDFGSPVNPYGPLPVRLLTFSRVMVEYGRLLLWPDPLHMERQVPLIETLASPYPWLVGLVVLGMGVSRSKWRKFGLGWFLIMLLPVSGVVPINALIYEHWLYVPMVGFLVVGLTSLPALPPNWVMAGVAVVLAVLSWRQNYIWGEPIRFYEYTLKYGQSARLHNNLAMAYAEAGRLTEAVGQYRQAIQLTDVYAQTHYNLANAYVALGENQLAEQEYLAALKLDSGFKFAYINLMVLYRRTGQAEKADALIKR</sequence>
<gene>
    <name evidence="5" type="ORF">A2784_00455</name>
</gene>
<keyword evidence="4" id="KW-0812">Transmembrane</keyword>
<keyword evidence="4" id="KW-0472">Membrane</keyword>
<keyword evidence="1" id="KW-0677">Repeat</keyword>
<feature type="repeat" description="TPR" evidence="3">
    <location>
        <begin position="382"/>
        <end position="415"/>
    </location>
</feature>
<feature type="transmembrane region" description="Helical" evidence="4">
    <location>
        <begin position="324"/>
        <end position="357"/>
    </location>
</feature>
<dbReference type="PANTHER" id="PTHR44227:SF3">
    <property type="entry name" value="PROTEIN O-MANNOSYL-TRANSFERASE TMTC4"/>
    <property type="match status" value="1"/>
</dbReference>
<dbReference type="Gene3D" id="1.25.40.10">
    <property type="entry name" value="Tetratricopeptide repeat domain"/>
    <property type="match status" value="1"/>
</dbReference>